<dbReference type="CDD" id="cd01310">
    <property type="entry name" value="TatD_DNAse"/>
    <property type="match status" value="1"/>
</dbReference>
<dbReference type="FunFam" id="3.20.20.140:FF:000027">
    <property type="entry name" value="putative deoxyribonuclease TATDN2"/>
    <property type="match status" value="1"/>
</dbReference>
<reference evidence="4" key="1">
    <citation type="submission" date="2020-10" db="EMBL/GenBank/DDBJ databases">
        <title>Chromosome-scale genome assembly of the Allis shad, Alosa alosa.</title>
        <authorList>
            <person name="Margot Z."/>
            <person name="Christophe K."/>
            <person name="Cabau C."/>
            <person name="Louis A."/>
            <person name="Berthelot C."/>
            <person name="Parey E."/>
            <person name="Roest Crollius H."/>
            <person name="Montfort J."/>
            <person name="Robinson-Rechavi M."/>
            <person name="Bucao C."/>
            <person name="Bouchez O."/>
            <person name="Gislard M."/>
            <person name="Lluch J."/>
            <person name="Milhes M."/>
            <person name="Lampietro C."/>
            <person name="Lopez Roques C."/>
            <person name="Donnadieu C."/>
            <person name="Braasch I."/>
            <person name="Desvignes T."/>
            <person name="Postlethwait J."/>
            <person name="Bobe J."/>
            <person name="Guiguen Y."/>
        </authorList>
    </citation>
    <scope>NUCLEOTIDE SEQUENCE</scope>
    <source>
        <strain evidence="4">M-15738</strain>
        <tissue evidence="4">Blood</tissue>
    </source>
</reference>
<dbReference type="SUPFAM" id="SSF51556">
    <property type="entry name" value="Metallo-dependent hydrolases"/>
    <property type="match status" value="1"/>
</dbReference>
<dbReference type="Pfam" id="PF01026">
    <property type="entry name" value="TatD_DNase"/>
    <property type="match status" value="1"/>
</dbReference>
<feature type="compositionally biased region" description="Basic residues" evidence="3">
    <location>
        <begin position="96"/>
        <end position="113"/>
    </location>
</feature>
<accession>A0AAV6GJI4</accession>
<feature type="compositionally biased region" description="Low complexity" evidence="3">
    <location>
        <begin position="423"/>
        <end position="440"/>
    </location>
</feature>
<sequence>MSMMNPSKKKGKLLKFGWLRTAGGASPRKMKKSNGGTPQPTQWGEEDKDITEAPDSLGKVANLRLTSPTGEPLSAQTVQSQSSLEVATQSTESTPKGHRHFNRARKLFHKLQKGKGSSEMESKETGPAQAERSEINAINTPRRRKKRKASTLRKHSSPASPDMPSLELDPSATAFGGHHSAHKPAESLSRDPGPSSMVFIETEEVEVKPGNRKKAEIRGGCDSPDWSDADDQVEIRALSQDEGSEPRHARRETETMATKKEPNFSDRESTHHDHSFITPTSFSMYHSTVTPKHTWFRDDGSPSTISPNQSWIGDSGSPSTISPNQSWIGDSGSSSTISPNQYWIGNSGSSSTISPNQSWYGNSSTFSRVSPSQSLLGSNGSPVSIGSTHLSPSVMPWWSYWEQHPNICAPFSPDPFSLRSATPSPQSSQVKSSSHSSLSDVLGNSQAPVWQVSPTCSSDPAQMRMTEPLGFIDSHCHLDMLYGKLGFRGTFQNFRSRYSSSFPADFRGCVANFCNPRLTELEGLWEGLLGEELVWGAFGCHPHFAKDYCARHEQIVLRAMRHPKAIAFGEIGLDYSHKNNTQYSKQKEVFERQLRLAVSMGKPLVIHCRDADDHLMKIMKKCVPPDYKIHRHCFTNKFSVIEPFLTEFPNLCVGFTGLVTYTRAAEVRDSVRRIPLDRILMETDSPYFLPRQVSKSVCSFAHPGMGKHILQEISMLKGQPLSTVLQTVRQNTVKIYGM</sequence>
<comment type="caution">
    <text evidence="4">The sequence shown here is derived from an EMBL/GenBank/DDBJ whole genome shotgun (WGS) entry which is preliminary data.</text>
</comment>
<dbReference type="Gene3D" id="3.20.20.140">
    <property type="entry name" value="Metal-dependent hydrolases"/>
    <property type="match status" value="1"/>
</dbReference>
<feature type="region of interest" description="Disordered" evidence="3">
    <location>
        <begin position="419"/>
        <end position="440"/>
    </location>
</feature>
<feature type="compositionally biased region" description="Basic and acidic residues" evidence="3">
    <location>
        <begin position="244"/>
        <end position="275"/>
    </location>
</feature>
<feature type="compositionally biased region" description="Basic and acidic residues" evidence="3">
    <location>
        <begin position="205"/>
        <end position="219"/>
    </location>
</feature>
<feature type="compositionally biased region" description="Polar residues" evidence="3">
    <location>
        <begin position="64"/>
        <end position="94"/>
    </location>
</feature>
<gene>
    <name evidence="4" type="ORF">AALO_G00142090</name>
</gene>
<dbReference type="Proteomes" id="UP000823561">
    <property type="component" value="Chromosome 10"/>
</dbReference>
<comment type="similarity">
    <text evidence="1">Belongs to the metallo-dependent hydrolases superfamily. TatD-type hydrolase family.</text>
</comment>
<protein>
    <submittedName>
        <fullName evidence="4">Uncharacterized protein</fullName>
    </submittedName>
</protein>
<dbReference type="PROSITE" id="PS01137">
    <property type="entry name" value="TATD_1"/>
    <property type="match status" value="1"/>
</dbReference>
<dbReference type="InterPro" id="IPR001130">
    <property type="entry name" value="TatD-like"/>
</dbReference>
<evidence type="ECO:0000256" key="3">
    <source>
        <dbReference type="SAM" id="MobiDB-lite"/>
    </source>
</evidence>
<dbReference type="InterPro" id="IPR018228">
    <property type="entry name" value="DNase_TatD-rel_CS"/>
</dbReference>
<dbReference type="PANTHER" id="PTHR46363:SF1">
    <property type="entry name" value="DEOXYRIBONUCLEASE TATDN2-RELATED"/>
    <property type="match status" value="1"/>
</dbReference>
<evidence type="ECO:0000313" key="4">
    <source>
        <dbReference type="EMBL" id="KAG5274964.1"/>
    </source>
</evidence>
<dbReference type="PANTHER" id="PTHR46363">
    <property type="entry name" value="DEOXYRIBONUCLEASE TATDN2-RELATED"/>
    <property type="match status" value="1"/>
</dbReference>
<dbReference type="GO" id="GO:0016788">
    <property type="term" value="F:hydrolase activity, acting on ester bonds"/>
    <property type="evidence" value="ECO:0007669"/>
    <property type="project" value="InterPro"/>
</dbReference>
<feature type="region of interest" description="Disordered" evidence="3">
    <location>
        <begin position="1"/>
        <end position="278"/>
    </location>
</feature>
<keyword evidence="2" id="KW-0378">Hydrolase</keyword>
<dbReference type="PROSITE" id="PS01091">
    <property type="entry name" value="TATD_3"/>
    <property type="match status" value="1"/>
</dbReference>
<proteinExistence type="inferred from homology"/>
<feature type="compositionally biased region" description="Basic residues" evidence="3">
    <location>
        <begin position="141"/>
        <end position="156"/>
    </location>
</feature>
<name>A0AAV6GJI4_9TELE</name>
<dbReference type="AlphaFoldDB" id="A0AAV6GJI4"/>
<feature type="region of interest" description="Disordered" evidence="3">
    <location>
        <begin position="294"/>
        <end position="333"/>
    </location>
</feature>
<evidence type="ECO:0000256" key="1">
    <source>
        <dbReference type="ARBA" id="ARBA00009275"/>
    </source>
</evidence>
<dbReference type="InterPro" id="IPR032466">
    <property type="entry name" value="Metal_Hydrolase"/>
</dbReference>
<keyword evidence="5" id="KW-1185">Reference proteome</keyword>
<organism evidence="4 5">
    <name type="scientific">Alosa alosa</name>
    <name type="common">allis shad</name>
    <dbReference type="NCBI Taxonomy" id="278164"/>
    <lineage>
        <taxon>Eukaryota</taxon>
        <taxon>Metazoa</taxon>
        <taxon>Chordata</taxon>
        <taxon>Craniata</taxon>
        <taxon>Vertebrata</taxon>
        <taxon>Euteleostomi</taxon>
        <taxon>Actinopterygii</taxon>
        <taxon>Neopterygii</taxon>
        <taxon>Teleostei</taxon>
        <taxon>Clupei</taxon>
        <taxon>Clupeiformes</taxon>
        <taxon>Clupeoidei</taxon>
        <taxon>Clupeidae</taxon>
        <taxon>Alosa</taxon>
    </lineage>
</organism>
<feature type="compositionally biased region" description="Polar residues" evidence="3">
    <location>
        <begin position="301"/>
        <end position="333"/>
    </location>
</feature>
<evidence type="ECO:0000313" key="5">
    <source>
        <dbReference type="Proteomes" id="UP000823561"/>
    </source>
</evidence>
<dbReference type="EMBL" id="JADWDJ010000010">
    <property type="protein sequence ID" value="KAG5274964.1"/>
    <property type="molecule type" value="Genomic_DNA"/>
</dbReference>
<dbReference type="PROSITE" id="PS01090">
    <property type="entry name" value="TATD_2"/>
    <property type="match status" value="1"/>
</dbReference>
<evidence type="ECO:0000256" key="2">
    <source>
        <dbReference type="ARBA" id="ARBA00022801"/>
    </source>
</evidence>